<name>A0ACD0NQH5_9BASI</name>
<organism evidence="1 2">
    <name type="scientific">Violaceomyces palustris</name>
    <dbReference type="NCBI Taxonomy" id="1673888"/>
    <lineage>
        <taxon>Eukaryota</taxon>
        <taxon>Fungi</taxon>
        <taxon>Dikarya</taxon>
        <taxon>Basidiomycota</taxon>
        <taxon>Ustilaginomycotina</taxon>
        <taxon>Ustilaginomycetes</taxon>
        <taxon>Violaceomycetales</taxon>
        <taxon>Violaceomycetaceae</taxon>
        <taxon>Violaceomyces</taxon>
    </lineage>
</organism>
<accession>A0ACD0NQH5</accession>
<dbReference type="EMBL" id="KZ820278">
    <property type="protein sequence ID" value="PWN48056.1"/>
    <property type="molecule type" value="Genomic_DNA"/>
</dbReference>
<protein>
    <submittedName>
        <fullName evidence="1">Calcium-dependent phosphotriesterase</fullName>
    </submittedName>
</protein>
<evidence type="ECO:0000313" key="1">
    <source>
        <dbReference type="EMBL" id="PWN48056.1"/>
    </source>
</evidence>
<reference evidence="1 2" key="1">
    <citation type="journal article" date="2018" name="Mol. Biol. Evol.">
        <title>Broad Genomic Sampling Reveals a Smut Pathogenic Ancestry of the Fungal Clade Ustilaginomycotina.</title>
        <authorList>
            <person name="Kijpornyongpan T."/>
            <person name="Mondo S.J."/>
            <person name="Barry K."/>
            <person name="Sandor L."/>
            <person name="Lee J."/>
            <person name="Lipzen A."/>
            <person name="Pangilinan J."/>
            <person name="LaButti K."/>
            <person name="Hainaut M."/>
            <person name="Henrissat B."/>
            <person name="Grigoriev I.V."/>
            <person name="Spatafora J.W."/>
            <person name="Aime M.C."/>
        </authorList>
    </citation>
    <scope>NUCLEOTIDE SEQUENCE [LARGE SCALE GENOMIC DNA]</scope>
    <source>
        <strain evidence="1 2">SA 807</strain>
    </source>
</reference>
<keyword evidence="2" id="KW-1185">Reference proteome</keyword>
<sequence>MKPLSLLPLLTAFAVIQAQDLNVQTVDRRALNPPTDFDRARFQVFNPELASAILGDSPTLTQLVYSPGYAFAHEAPVYFPDEDAIYFCSDAGGPLGRSNATTNNKVFKAVLSNLEAKAGNATFEEDVEEVVIDNAGVQMTNGGTNYDGKLLLVNSGRTLDYPGSLALVDRSDPKSVQVLLNNVVGKQFSAPNDVVVHPVTGAIFFTDAWYAQTQLFRPYVELPLSVWRLDPNTGAIQAMTDPSMVKVPNGLAFSPDGSKMYVADTGAAKGGDFAVEGNATSSIYEFDLVQSGGTQRLSNRRVFSWVQTGIADGIKVDTEGNVYSATGDGVQVWTKDGEEILKIFLPQGSVNLAFANDGRLVITSNERIWLAKIKANGPALWELPSK</sequence>
<evidence type="ECO:0000313" key="2">
    <source>
        <dbReference type="Proteomes" id="UP000245626"/>
    </source>
</evidence>
<dbReference type="Proteomes" id="UP000245626">
    <property type="component" value="Unassembled WGS sequence"/>
</dbReference>
<gene>
    <name evidence="1" type="ORF">IE53DRAFT_375791</name>
</gene>
<proteinExistence type="predicted"/>